<feature type="domain" description="Cytidyltransferase-like" evidence="1">
    <location>
        <begin position="32"/>
        <end position="135"/>
    </location>
</feature>
<keyword evidence="2" id="KW-0808">Transferase</keyword>
<dbReference type="EMBL" id="JADGJH010000880">
    <property type="protein sequence ID" value="KAJ3121448.1"/>
    <property type="molecule type" value="Genomic_DNA"/>
</dbReference>
<dbReference type="InterPro" id="IPR051182">
    <property type="entry name" value="Euk_NMN_adenylyltrnsfrase"/>
</dbReference>
<dbReference type="Proteomes" id="UP001211907">
    <property type="component" value="Unassembled WGS sequence"/>
</dbReference>
<organism evidence="2 3">
    <name type="scientific">Physocladia obscura</name>
    <dbReference type="NCBI Taxonomy" id="109957"/>
    <lineage>
        <taxon>Eukaryota</taxon>
        <taxon>Fungi</taxon>
        <taxon>Fungi incertae sedis</taxon>
        <taxon>Chytridiomycota</taxon>
        <taxon>Chytridiomycota incertae sedis</taxon>
        <taxon>Chytridiomycetes</taxon>
        <taxon>Chytridiales</taxon>
        <taxon>Chytriomycetaceae</taxon>
        <taxon>Physocladia</taxon>
    </lineage>
</organism>
<protein>
    <submittedName>
        <fullName evidence="2">Nicotinamide/nicotinic acid mononucleotide adenylyltransferase 2</fullName>
    </submittedName>
</protein>
<proteinExistence type="predicted"/>
<dbReference type="AlphaFoldDB" id="A0AAD5SZX6"/>
<dbReference type="GO" id="GO:0009435">
    <property type="term" value="P:NAD+ biosynthetic process"/>
    <property type="evidence" value="ECO:0007669"/>
    <property type="project" value="TreeGrafter"/>
</dbReference>
<dbReference type="Pfam" id="PF01467">
    <property type="entry name" value="CTP_transf_like"/>
    <property type="match status" value="1"/>
</dbReference>
<dbReference type="InterPro" id="IPR004821">
    <property type="entry name" value="Cyt_trans-like"/>
</dbReference>
<dbReference type="Gene3D" id="3.40.50.620">
    <property type="entry name" value="HUPs"/>
    <property type="match status" value="1"/>
</dbReference>
<dbReference type="GO" id="GO:0000309">
    <property type="term" value="F:nicotinamide-nucleotide adenylyltransferase activity"/>
    <property type="evidence" value="ECO:0007669"/>
    <property type="project" value="TreeGrafter"/>
</dbReference>
<keyword evidence="2" id="KW-0548">Nucleotidyltransferase</keyword>
<reference evidence="2" key="1">
    <citation type="submission" date="2020-05" db="EMBL/GenBank/DDBJ databases">
        <title>Phylogenomic resolution of chytrid fungi.</title>
        <authorList>
            <person name="Stajich J.E."/>
            <person name="Amses K."/>
            <person name="Simmons R."/>
            <person name="Seto K."/>
            <person name="Myers J."/>
            <person name="Bonds A."/>
            <person name="Quandt C.A."/>
            <person name="Barry K."/>
            <person name="Liu P."/>
            <person name="Grigoriev I."/>
            <person name="Longcore J.E."/>
            <person name="James T.Y."/>
        </authorList>
    </citation>
    <scope>NUCLEOTIDE SEQUENCE</scope>
    <source>
        <strain evidence="2">JEL0513</strain>
    </source>
</reference>
<comment type="caution">
    <text evidence="2">The sequence shown here is derived from an EMBL/GenBank/DDBJ whole genome shotgun (WGS) entry which is preliminary data.</text>
</comment>
<dbReference type="PANTHER" id="PTHR12039">
    <property type="entry name" value="NICOTINAMIDE MONONUCLEOTIDE ADENYLYLTRANSFERASE"/>
    <property type="match status" value="1"/>
</dbReference>
<name>A0AAD5SZX6_9FUNG</name>
<evidence type="ECO:0000313" key="2">
    <source>
        <dbReference type="EMBL" id="KAJ3121448.1"/>
    </source>
</evidence>
<dbReference type="PANTHER" id="PTHR12039:SF0">
    <property type="entry name" value="NICOTINAMIDE-NUCLEOTIDE ADENYLYLTRANSFERASE"/>
    <property type="match status" value="1"/>
</dbReference>
<evidence type="ECO:0000313" key="3">
    <source>
        <dbReference type="Proteomes" id="UP001211907"/>
    </source>
</evidence>
<gene>
    <name evidence="2" type="primary">NMNAT2</name>
    <name evidence="2" type="ORF">HK100_012387</name>
</gene>
<dbReference type="InterPro" id="IPR014729">
    <property type="entry name" value="Rossmann-like_a/b/a_fold"/>
</dbReference>
<accession>A0AAD5SZX6</accession>
<evidence type="ECO:0000259" key="1">
    <source>
        <dbReference type="Pfam" id="PF01467"/>
    </source>
</evidence>
<dbReference type="GO" id="GO:0004515">
    <property type="term" value="F:nicotinate-nucleotide adenylyltransferase activity"/>
    <property type="evidence" value="ECO:0007669"/>
    <property type="project" value="TreeGrafter"/>
</dbReference>
<sequence>MESLAPTTKLLANLELLDPQTRRIKSLVVLVTTGAFCPIHNGHIEMLESAKSAIEANQSATVIAGFVSPTHDDYTSYKLDALNVTASHRLEMCRLATCESIWLDVDPWEARQRKFVDFPAVAKHLHEYLNERCPQIRALLGAGVNLRVAYVCGADHALKCSLRSLRDGGVAVVLRSSGKREQDQFLRATLEQMMLKQFGPKWWIKCCIADGKTEMLNVSSSQVRSLVLAQNRATFSLLCHPAVVQYFEENGFWQGSAN</sequence>
<keyword evidence="3" id="KW-1185">Reference proteome</keyword>
<dbReference type="SUPFAM" id="SSF52374">
    <property type="entry name" value="Nucleotidylyl transferase"/>
    <property type="match status" value="1"/>
</dbReference>